<dbReference type="SUPFAM" id="SSF88946">
    <property type="entry name" value="Sigma2 domain of RNA polymerase sigma factors"/>
    <property type="match status" value="1"/>
</dbReference>
<dbReference type="InterPro" id="IPR013249">
    <property type="entry name" value="RNA_pol_sigma70_r4_t2"/>
</dbReference>
<sequence>MFKLDDSHISDIELFARIQKGDEGAFTYAYERYNKLIYVLAYRYLMDVDRAKDVVQYVFVRLWEYRREWNIGVSLKNFLFTMAKNYMLNLIRNENTALEKQYEMAQRTSEYEDDLVEKLERREQMSLFYQALAKLPEQKKKICLMKLQGDMSNQEIAEQLHVSINTVKSHYAEALKLLRRELLRVLMIVIILMLLGN</sequence>
<evidence type="ECO:0000313" key="8">
    <source>
        <dbReference type="Proteomes" id="UP000703295"/>
    </source>
</evidence>
<feature type="domain" description="RNA polymerase sigma-70 region 2" evidence="5">
    <location>
        <begin position="30"/>
        <end position="94"/>
    </location>
</feature>
<dbReference type="InterPro" id="IPR013324">
    <property type="entry name" value="RNA_pol_sigma_r3/r4-like"/>
</dbReference>
<dbReference type="InterPro" id="IPR036388">
    <property type="entry name" value="WH-like_DNA-bd_sf"/>
</dbReference>
<keyword evidence="4" id="KW-0804">Transcription</keyword>
<dbReference type="InterPro" id="IPR014327">
    <property type="entry name" value="RNA_pol_sigma70_bacteroid"/>
</dbReference>
<dbReference type="SUPFAM" id="SSF88659">
    <property type="entry name" value="Sigma3 and sigma4 domains of RNA polymerase sigma factors"/>
    <property type="match status" value="1"/>
</dbReference>
<reference evidence="7 8" key="1">
    <citation type="journal article" date="2021" name="Sci. Rep.">
        <title>The distribution of antibiotic resistance genes in chicken gut microbiota commensals.</title>
        <authorList>
            <person name="Juricova H."/>
            <person name="Matiasovicova J."/>
            <person name="Kubasova T."/>
            <person name="Cejkova D."/>
            <person name="Rychlik I."/>
        </authorList>
    </citation>
    <scope>NUCLEOTIDE SEQUENCE [LARGE SCALE GENOMIC DNA]</scope>
    <source>
        <strain evidence="7 8">An801</strain>
    </source>
</reference>
<comment type="caution">
    <text evidence="7">The sequence shown here is derived from an EMBL/GenBank/DDBJ whole genome shotgun (WGS) entry which is preliminary data.</text>
</comment>
<dbReference type="Pfam" id="PF08281">
    <property type="entry name" value="Sigma70_r4_2"/>
    <property type="match status" value="1"/>
</dbReference>
<evidence type="ECO:0000256" key="3">
    <source>
        <dbReference type="ARBA" id="ARBA00023082"/>
    </source>
</evidence>
<dbReference type="RefSeq" id="WP_204476837.1">
    <property type="nucleotide sequence ID" value="NZ_JACJJW010000045.1"/>
</dbReference>
<keyword evidence="3" id="KW-0731">Sigma factor</keyword>
<feature type="domain" description="RNA polymerase sigma factor 70 region 4 type 2" evidence="6">
    <location>
        <begin position="128"/>
        <end position="178"/>
    </location>
</feature>
<evidence type="ECO:0000313" key="7">
    <source>
        <dbReference type="EMBL" id="MBM6759555.1"/>
    </source>
</evidence>
<evidence type="ECO:0000256" key="1">
    <source>
        <dbReference type="ARBA" id="ARBA00010641"/>
    </source>
</evidence>
<dbReference type="Gene3D" id="1.10.1740.10">
    <property type="match status" value="1"/>
</dbReference>
<dbReference type="EMBL" id="JACJJW010000045">
    <property type="protein sequence ID" value="MBM6759555.1"/>
    <property type="molecule type" value="Genomic_DNA"/>
</dbReference>
<proteinExistence type="inferred from homology"/>
<dbReference type="NCBIfam" id="TIGR02985">
    <property type="entry name" value="Sig70_bacteroi1"/>
    <property type="match status" value="1"/>
</dbReference>
<protein>
    <submittedName>
        <fullName evidence="7">RNA polymerase sigma-70 factor</fullName>
    </submittedName>
</protein>
<dbReference type="NCBIfam" id="TIGR02937">
    <property type="entry name" value="sigma70-ECF"/>
    <property type="match status" value="1"/>
</dbReference>
<gene>
    <name evidence="7" type="ORF">H6A31_12840</name>
</gene>
<accession>A0ABS2EZ68</accession>
<keyword evidence="2" id="KW-0805">Transcription regulation</keyword>
<dbReference type="Proteomes" id="UP000703295">
    <property type="component" value="Unassembled WGS sequence"/>
</dbReference>
<dbReference type="InterPro" id="IPR014284">
    <property type="entry name" value="RNA_pol_sigma-70_dom"/>
</dbReference>
<evidence type="ECO:0000259" key="5">
    <source>
        <dbReference type="Pfam" id="PF04542"/>
    </source>
</evidence>
<dbReference type="Pfam" id="PF04542">
    <property type="entry name" value="Sigma70_r2"/>
    <property type="match status" value="1"/>
</dbReference>
<dbReference type="Gene3D" id="1.10.10.10">
    <property type="entry name" value="Winged helix-like DNA-binding domain superfamily/Winged helix DNA-binding domain"/>
    <property type="match status" value="1"/>
</dbReference>
<dbReference type="InterPro" id="IPR039425">
    <property type="entry name" value="RNA_pol_sigma-70-like"/>
</dbReference>
<evidence type="ECO:0000256" key="2">
    <source>
        <dbReference type="ARBA" id="ARBA00023015"/>
    </source>
</evidence>
<organism evidence="7 8">
    <name type="scientific">Bacteroides mediterraneensis</name>
    <dbReference type="NCBI Taxonomy" id="1841856"/>
    <lineage>
        <taxon>Bacteria</taxon>
        <taxon>Pseudomonadati</taxon>
        <taxon>Bacteroidota</taxon>
        <taxon>Bacteroidia</taxon>
        <taxon>Bacteroidales</taxon>
        <taxon>Bacteroidaceae</taxon>
        <taxon>Bacteroides</taxon>
    </lineage>
</organism>
<dbReference type="InterPro" id="IPR013325">
    <property type="entry name" value="RNA_pol_sigma_r2"/>
</dbReference>
<dbReference type="PANTHER" id="PTHR43133:SF46">
    <property type="entry name" value="RNA POLYMERASE SIGMA-70 FACTOR ECF SUBFAMILY"/>
    <property type="match status" value="1"/>
</dbReference>
<evidence type="ECO:0000259" key="6">
    <source>
        <dbReference type="Pfam" id="PF08281"/>
    </source>
</evidence>
<comment type="similarity">
    <text evidence="1">Belongs to the sigma-70 factor family. ECF subfamily.</text>
</comment>
<evidence type="ECO:0000256" key="4">
    <source>
        <dbReference type="ARBA" id="ARBA00023163"/>
    </source>
</evidence>
<keyword evidence="8" id="KW-1185">Reference proteome</keyword>
<name>A0ABS2EZ68_9BACE</name>
<dbReference type="PANTHER" id="PTHR43133">
    <property type="entry name" value="RNA POLYMERASE ECF-TYPE SIGMA FACTO"/>
    <property type="match status" value="1"/>
</dbReference>
<dbReference type="InterPro" id="IPR007627">
    <property type="entry name" value="RNA_pol_sigma70_r2"/>
</dbReference>